<keyword evidence="4" id="KW-1185">Reference proteome</keyword>
<evidence type="ECO:0000313" key="1">
    <source>
        <dbReference type="EMBL" id="AHG87542.1"/>
    </source>
</evidence>
<dbReference type="STRING" id="861299.J421_0004"/>
<dbReference type="RefSeq" id="WP_025409133.1">
    <property type="nucleotide sequence ID" value="NZ_CP007127.1"/>
</dbReference>
<dbReference type="EMBL" id="CP007128">
    <property type="protein sequence ID" value="AHG87586.1"/>
    <property type="molecule type" value="Genomic_DNA"/>
</dbReference>
<dbReference type="Proteomes" id="UP000019151">
    <property type="component" value="Extrachromosomal Element ECE"/>
</dbReference>
<gene>
    <name evidence="1" type="ORF">J421_0004</name>
    <name evidence="2" type="ORF">J421_0027</name>
    <name evidence="3" type="ORF">J421_0049</name>
</gene>
<evidence type="ECO:0000313" key="3">
    <source>
        <dbReference type="EMBL" id="AHG87586.1"/>
    </source>
</evidence>
<reference evidence="3 4" key="2">
    <citation type="journal article" date="2014" name="Genome Announc.">
        <title>Genome Sequence and Methylome of Soil Bacterium Gemmatirosa kalamazoonensis KBS708T, a Member of the Rarely Cultivated Gemmatimonadetes Phylum.</title>
        <authorList>
            <person name="Debruyn J.M."/>
            <person name="Radosevich M."/>
            <person name="Wommack K.E."/>
            <person name="Polson S.W."/>
            <person name="Hauser L.J."/>
            <person name="Fawaz M.N."/>
            <person name="Korlach J."/>
            <person name="Tsai Y.C."/>
        </authorList>
    </citation>
    <scope>NUCLEOTIDE SEQUENCE [LARGE SCALE GENOMIC DNA]</scope>
    <source>
        <strain evidence="3 4">KBS708</strain>
    </source>
</reference>
<dbReference type="EMBL" id="CP007127">
    <property type="protein sequence ID" value="AHG87565.1"/>
    <property type="molecule type" value="Genomic_DNA"/>
</dbReference>
<name>W0R9V8_9BACT</name>
<dbReference type="KEGG" id="gba:J421_0049"/>
<dbReference type="AlphaFoldDB" id="W0R9V8"/>
<proteinExistence type="predicted"/>
<dbReference type="InParanoid" id="W0R9V8"/>
<evidence type="ECO:0000313" key="4">
    <source>
        <dbReference type="Proteomes" id="UP000019151"/>
    </source>
</evidence>
<sequence length="68" mass="7327">MRALLRLTTSAPASPARLSQGTYVVAKDLPAAGLQRGDRILVSPRGRVSLLRTITVEQLALAVQETDR</sequence>
<organism evidence="3 4">
    <name type="scientific">Gemmatirosa kalamazoonensis</name>
    <dbReference type="NCBI Taxonomy" id="861299"/>
    <lineage>
        <taxon>Bacteria</taxon>
        <taxon>Pseudomonadati</taxon>
        <taxon>Gemmatimonadota</taxon>
        <taxon>Gemmatimonadia</taxon>
        <taxon>Gemmatimonadales</taxon>
        <taxon>Gemmatimonadaceae</taxon>
        <taxon>Gemmatirosa</taxon>
    </lineage>
</organism>
<reference evidence="3" key="1">
    <citation type="submission" date="2013-12" db="EMBL/GenBank/DDBJ databases">
        <authorList>
            <person name="DeBruyn J.M."/>
            <person name="Radosevich M."/>
            <person name="Wommack K.Eric."/>
            <person name="Polson S."/>
            <person name="Hauser L.J."/>
            <person name="Fawaz M.N."/>
            <person name="Korlach J."/>
            <person name="Tsai Y.-C."/>
        </authorList>
    </citation>
    <scope>NUCLEOTIDE SEQUENCE</scope>
    <source>
        <strain evidence="3">KBS708</strain>
    </source>
</reference>
<accession>W0R9V8</accession>
<evidence type="ECO:0000313" key="2">
    <source>
        <dbReference type="EMBL" id="AHG87565.1"/>
    </source>
</evidence>
<dbReference type="HOGENOM" id="CLU_2787925_0_0_0"/>
<protein>
    <submittedName>
        <fullName evidence="3">Uncharacterized protein</fullName>
    </submittedName>
</protein>
<dbReference type="EMBL" id="CP007127">
    <property type="protein sequence ID" value="AHG87542.1"/>
    <property type="molecule type" value="Genomic_DNA"/>
</dbReference>
<dbReference type="Proteomes" id="UP000019151">
    <property type="component" value="Chromosome"/>
</dbReference>